<proteinExistence type="predicted"/>
<dbReference type="Pfam" id="PF12708">
    <property type="entry name" value="Pect-lyase_RHGA_epim"/>
    <property type="match status" value="1"/>
</dbReference>
<accession>A0A7K3W3S9</accession>
<feature type="domain" description="Rhamnogalacturonase A/B/Epimerase-like pectate lyase" evidence="2">
    <location>
        <begin position="72"/>
        <end position="123"/>
    </location>
</feature>
<dbReference type="AlphaFoldDB" id="A0A7K3W3S9"/>
<reference evidence="3 4" key="1">
    <citation type="submission" date="2020-02" db="EMBL/GenBank/DDBJ databases">
        <title>Geodermatophilus sabuli CPCC 205279 I12A-02694.</title>
        <authorList>
            <person name="Jiang Z."/>
        </authorList>
    </citation>
    <scope>NUCLEOTIDE SEQUENCE [LARGE SCALE GENOMIC DNA]</scope>
    <source>
        <strain evidence="3 4">I12A-02694</strain>
    </source>
</reference>
<evidence type="ECO:0000259" key="2">
    <source>
        <dbReference type="Pfam" id="PF12708"/>
    </source>
</evidence>
<dbReference type="InterPro" id="IPR012334">
    <property type="entry name" value="Pectin_lyas_fold"/>
</dbReference>
<comment type="caution">
    <text evidence="3">The sequence shown here is derived from an EMBL/GenBank/DDBJ whole genome shotgun (WGS) entry which is preliminary data.</text>
</comment>
<dbReference type="EMBL" id="JAAGWF010000017">
    <property type="protein sequence ID" value="NEK59340.1"/>
    <property type="molecule type" value="Genomic_DNA"/>
</dbReference>
<feature type="region of interest" description="Disordered" evidence="1">
    <location>
        <begin position="1"/>
        <end position="21"/>
    </location>
</feature>
<gene>
    <name evidence="3" type="ORF">GCU56_15875</name>
</gene>
<keyword evidence="4" id="KW-1185">Reference proteome</keyword>
<dbReference type="SUPFAM" id="SSF51126">
    <property type="entry name" value="Pectin lyase-like"/>
    <property type="match status" value="2"/>
</dbReference>
<dbReference type="RefSeq" id="WP_163482706.1">
    <property type="nucleotide sequence ID" value="NZ_JAAGWF010000017.1"/>
</dbReference>
<evidence type="ECO:0000256" key="1">
    <source>
        <dbReference type="SAM" id="MobiDB-lite"/>
    </source>
</evidence>
<evidence type="ECO:0000313" key="4">
    <source>
        <dbReference type="Proteomes" id="UP000470246"/>
    </source>
</evidence>
<name>A0A7K3W3S9_9ACTN</name>
<dbReference type="InterPro" id="IPR024535">
    <property type="entry name" value="RHGA/B-epi-like_pectate_lyase"/>
</dbReference>
<dbReference type="Proteomes" id="UP000470246">
    <property type="component" value="Unassembled WGS sequence"/>
</dbReference>
<sequence length="548" mass="55937">MDARLPGTPAPIDAGTSARPPAGPLVSRRSLLFLGATGLAAVPLLGGRSASPSPVGGLRTAGSDDDVLDLRKDFGAKGDGSRDDTRAVQRLIDASARTKRVGLIPRGTYRCTASLLVPAGAQLHLDRGARLLKDWVAPTGLQDAFLRNTDLATRSNGVRITGSGTIGARDHEKTGVVIGLYGDDVLLQGFTIDTYAGGQAVMYAGNRGRIDRLTIKNSAEETGTGGIRVFGGEDFLGTDCVVESGDDCLQFAPIGNPEAEPSLYDQSILRGSFVGCTGLSTVSRFLIIALEFTGGEPGTTDMSASVQDCSFIDCSGAGSNRGIVVKNTHSAGSIERLTFTDCTVDMARAADASTQEIRIQTDATTGGSISGVTFTRTNITNPVNSTLRVGGPNITGLTFDECTFAAPSGAAPITAVVDAASDVRFRACSFSGTAAASTAAGAGTAVGASKRMLVAGPTTPVSDLSVEDSRFTGIGANIWAVDLLSVAGARISGTVFQAASGVTTARAVRVSATSTGVAIEDNDLTGLTNAAPITDRATGTTLSNNSGT</sequence>
<dbReference type="Gene3D" id="2.160.20.10">
    <property type="entry name" value="Single-stranded right-handed beta-helix, Pectin lyase-like"/>
    <property type="match status" value="2"/>
</dbReference>
<protein>
    <recommendedName>
        <fullName evidence="2">Rhamnogalacturonase A/B/Epimerase-like pectate lyase domain-containing protein</fullName>
    </recommendedName>
</protein>
<evidence type="ECO:0000313" key="3">
    <source>
        <dbReference type="EMBL" id="NEK59340.1"/>
    </source>
</evidence>
<dbReference type="InterPro" id="IPR011050">
    <property type="entry name" value="Pectin_lyase_fold/virulence"/>
</dbReference>
<organism evidence="3 4">
    <name type="scientific">Geodermatophilus sabuli</name>
    <dbReference type="NCBI Taxonomy" id="1564158"/>
    <lineage>
        <taxon>Bacteria</taxon>
        <taxon>Bacillati</taxon>
        <taxon>Actinomycetota</taxon>
        <taxon>Actinomycetes</taxon>
        <taxon>Geodermatophilales</taxon>
        <taxon>Geodermatophilaceae</taxon>
        <taxon>Geodermatophilus</taxon>
    </lineage>
</organism>